<comment type="subcellular location">
    <subcellularLocation>
        <location evidence="2">Cell membrane</location>
        <topology evidence="2">Multi-pass membrane protein</topology>
    </subcellularLocation>
</comment>
<dbReference type="InterPro" id="IPR036097">
    <property type="entry name" value="HisK_dim/P_sf"/>
</dbReference>
<dbReference type="CDD" id="cd00082">
    <property type="entry name" value="HisKA"/>
    <property type="match status" value="1"/>
</dbReference>
<evidence type="ECO:0000256" key="5">
    <source>
        <dbReference type="ARBA" id="ARBA00022553"/>
    </source>
</evidence>
<evidence type="ECO:0000256" key="12">
    <source>
        <dbReference type="ARBA" id="ARBA00023012"/>
    </source>
</evidence>
<keyword evidence="9 20" id="KW-0418">Kinase</keyword>
<evidence type="ECO:0000256" key="7">
    <source>
        <dbReference type="ARBA" id="ARBA00022692"/>
    </source>
</evidence>
<sequence length="459" mass="52462">MKTLYVKFALTTISIMLVSTLLSFMFSNFYYQQKLKPYNDEKNTKIALDIANYVNHEQHIHLEHYLENISAVGYQIFLADKEGNKTFFGDPFRDKTLSNQTIELVLNGEVYHGIAQFPQETFVTGFFANELTNTIGVPLEHNNKQYALFIRPNIKLLFNEMHILFAWLLALTIVLSIIFVWISAKYLVNPISKLTRATKDLSEGNFSIELDINRKDEIGKLATSFTNMAQQLEKLDEMKSEFISNITHDIQSPLSNIKGYSHLLEKDTLSEEDKSHYISIINNEINRLSSLTKQLLLLASLDRGDDLLNKITYPLSDQLKEVIFNHQWAINEKRIMISYSMPDIDINGDPALLYNVWENLLTNAIKYNKENGSIDISIIKKEKEIEIRFQDSGIGLSQAVQKRIFDRFYREDSARTSTVEGTGLGLSIVSSIVKLHGGRIEADSEENVGSTFTVYLPKG</sequence>
<reference evidence="20 21" key="1">
    <citation type="submission" date="2023-10" db="EMBL/GenBank/DDBJ databases">
        <title>Virgibacillus soli CC-YMP-6 genome.</title>
        <authorList>
            <person name="Miliotis G."/>
            <person name="Sengupta P."/>
            <person name="Hameed A."/>
            <person name="Chuvochina M."/>
            <person name="Mcdonagh F."/>
            <person name="Simpson A.C."/>
            <person name="Singh N.K."/>
            <person name="Rekha P.D."/>
            <person name="Raman K."/>
            <person name="Hugenholtz P."/>
            <person name="Venkateswaran K."/>
        </authorList>
    </citation>
    <scope>NUCLEOTIDE SEQUENCE [LARGE SCALE GENOMIC DNA]</scope>
    <source>
        <strain evidence="20 21">CC-YMP-6</strain>
    </source>
</reference>
<feature type="domain" description="Histidine kinase" evidence="18">
    <location>
        <begin position="245"/>
        <end position="459"/>
    </location>
</feature>
<evidence type="ECO:0000256" key="9">
    <source>
        <dbReference type="ARBA" id="ARBA00022777"/>
    </source>
</evidence>
<dbReference type="InterPro" id="IPR004358">
    <property type="entry name" value="Sig_transdc_His_kin-like_C"/>
</dbReference>
<name>A0ABU5CMS9_9BACI</name>
<evidence type="ECO:0000256" key="8">
    <source>
        <dbReference type="ARBA" id="ARBA00022741"/>
    </source>
</evidence>
<evidence type="ECO:0000313" key="20">
    <source>
        <dbReference type="EMBL" id="MDY0407674.1"/>
    </source>
</evidence>
<dbReference type="Gene3D" id="6.10.340.10">
    <property type="match status" value="1"/>
</dbReference>
<dbReference type="SMART" id="SM00304">
    <property type="entry name" value="HAMP"/>
    <property type="match status" value="1"/>
</dbReference>
<feature type="transmembrane region" description="Helical" evidence="17">
    <location>
        <begin position="163"/>
        <end position="184"/>
    </location>
</feature>
<dbReference type="SMART" id="SM00387">
    <property type="entry name" value="HATPase_c"/>
    <property type="match status" value="1"/>
</dbReference>
<keyword evidence="12" id="KW-0902">Two-component regulatory system</keyword>
<comment type="function">
    <text evidence="15">Member of the two-component regulatory system HssS/HssR involved in intracellular heme homeostasis and tempering of staphylococcal virulence. HssS functions as a heme sensor histidine kinase which is autophosphorylated at a histidine residue and transfers its phosphate group to an aspartate residue of HssR. HssR/HssS activates the expression of hrtAB, an efflux pump, in response to extracellular heme, hemin, hemoglobin or blood.</text>
</comment>
<dbReference type="RefSeq" id="WP_320378469.1">
    <property type="nucleotide sequence ID" value="NZ_JAWDIQ010000001.1"/>
</dbReference>
<dbReference type="Pfam" id="PF00672">
    <property type="entry name" value="HAMP"/>
    <property type="match status" value="1"/>
</dbReference>
<keyword evidence="8" id="KW-0547">Nucleotide-binding</keyword>
<dbReference type="SMART" id="SM00388">
    <property type="entry name" value="HisKA"/>
    <property type="match status" value="1"/>
</dbReference>
<evidence type="ECO:0000256" key="14">
    <source>
        <dbReference type="ARBA" id="ARBA00023136"/>
    </source>
</evidence>
<keyword evidence="6" id="KW-0808">Transferase</keyword>
<comment type="caution">
    <text evidence="20">The sequence shown here is derived from an EMBL/GenBank/DDBJ whole genome shotgun (WGS) entry which is preliminary data.</text>
</comment>
<evidence type="ECO:0000256" key="1">
    <source>
        <dbReference type="ARBA" id="ARBA00000085"/>
    </source>
</evidence>
<evidence type="ECO:0000256" key="4">
    <source>
        <dbReference type="ARBA" id="ARBA00022475"/>
    </source>
</evidence>
<gene>
    <name evidence="20" type="ORF">RWD45_02440</name>
</gene>
<dbReference type="Gene3D" id="1.10.287.130">
    <property type="match status" value="1"/>
</dbReference>
<dbReference type="Pfam" id="PF00512">
    <property type="entry name" value="HisKA"/>
    <property type="match status" value="1"/>
</dbReference>
<dbReference type="SUPFAM" id="SSF158472">
    <property type="entry name" value="HAMP domain-like"/>
    <property type="match status" value="1"/>
</dbReference>
<feature type="domain" description="HAMP" evidence="19">
    <location>
        <begin position="185"/>
        <end position="237"/>
    </location>
</feature>
<keyword evidence="11 17" id="KW-1133">Transmembrane helix</keyword>
<evidence type="ECO:0000256" key="17">
    <source>
        <dbReference type="SAM" id="Phobius"/>
    </source>
</evidence>
<dbReference type="InterPro" id="IPR036890">
    <property type="entry name" value="HATPase_C_sf"/>
</dbReference>
<keyword evidence="21" id="KW-1185">Reference proteome</keyword>
<keyword evidence="7 17" id="KW-0812">Transmembrane</keyword>
<dbReference type="InterPro" id="IPR005467">
    <property type="entry name" value="His_kinase_dom"/>
</dbReference>
<dbReference type="PRINTS" id="PR00344">
    <property type="entry name" value="BCTRLSENSOR"/>
</dbReference>
<dbReference type="SUPFAM" id="SSF47384">
    <property type="entry name" value="Homodimeric domain of signal transducing histidine kinase"/>
    <property type="match status" value="1"/>
</dbReference>
<dbReference type="InterPro" id="IPR003661">
    <property type="entry name" value="HisK_dim/P_dom"/>
</dbReference>
<dbReference type="PROSITE" id="PS50885">
    <property type="entry name" value="HAMP"/>
    <property type="match status" value="1"/>
</dbReference>
<evidence type="ECO:0000256" key="10">
    <source>
        <dbReference type="ARBA" id="ARBA00022840"/>
    </source>
</evidence>
<evidence type="ECO:0000256" key="6">
    <source>
        <dbReference type="ARBA" id="ARBA00022679"/>
    </source>
</evidence>
<proteinExistence type="predicted"/>
<keyword evidence="14 17" id="KW-0472">Membrane</keyword>
<keyword evidence="10" id="KW-0067">ATP-binding</keyword>
<organism evidence="20 21">
    <name type="scientific">Paracerasibacillus soli</name>
    <dbReference type="NCBI Taxonomy" id="480284"/>
    <lineage>
        <taxon>Bacteria</taxon>
        <taxon>Bacillati</taxon>
        <taxon>Bacillota</taxon>
        <taxon>Bacilli</taxon>
        <taxon>Bacillales</taxon>
        <taxon>Bacillaceae</taxon>
        <taxon>Paracerasibacillus</taxon>
    </lineage>
</organism>
<accession>A0ABU5CMS9</accession>
<dbReference type="PROSITE" id="PS50109">
    <property type="entry name" value="HIS_KIN"/>
    <property type="match status" value="1"/>
</dbReference>
<evidence type="ECO:0000256" key="13">
    <source>
        <dbReference type="ARBA" id="ARBA00023026"/>
    </source>
</evidence>
<dbReference type="InterPro" id="IPR003594">
    <property type="entry name" value="HATPase_dom"/>
</dbReference>
<evidence type="ECO:0000256" key="16">
    <source>
        <dbReference type="ARBA" id="ARBA00040841"/>
    </source>
</evidence>
<dbReference type="GO" id="GO:0016301">
    <property type="term" value="F:kinase activity"/>
    <property type="evidence" value="ECO:0007669"/>
    <property type="project" value="UniProtKB-KW"/>
</dbReference>
<dbReference type="PANTHER" id="PTHR45528:SF11">
    <property type="entry name" value="HISTIDINE KINASE"/>
    <property type="match status" value="1"/>
</dbReference>
<keyword evidence="13" id="KW-0843">Virulence</keyword>
<dbReference type="Gene3D" id="3.30.565.10">
    <property type="entry name" value="Histidine kinase-like ATPase, C-terminal domain"/>
    <property type="match status" value="1"/>
</dbReference>
<dbReference type="InterPro" id="IPR003660">
    <property type="entry name" value="HAMP_dom"/>
</dbReference>
<dbReference type="Pfam" id="PF02518">
    <property type="entry name" value="HATPase_c"/>
    <property type="match status" value="1"/>
</dbReference>
<protein>
    <recommendedName>
        <fullName evidence="16">Heme sensor protein HssS</fullName>
        <ecNumber evidence="3">2.7.13.3</ecNumber>
    </recommendedName>
</protein>
<evidence type="ECO:0000313" key="21">
    <source>
        <dbReference type="Proteomes" id="UP001275315"/>
    </source>
</evidence>
<comment type="catalytic activity">
    <reaction evidence="1">
        <text>ATP + protein L-histidine = ADP + protein N-phospho-L-histidine.</text>
        <dbReference type="EC" id="2.7.13.3"/>
    </reaction>
</comment>
<dbReference type="EMBL" id="JAWDIQ010000001">
    <property type="protein sequence ID" value="MDY0407674.1"/>
    <property type="molecule type" value="Genomic_DNA"/>
</dbReference>
<dbReference type="EC" id="2.7.13.3" evidence="3"/>
<dbReference type="CDD" id="cd00075">
    <property type="entry name" value="HATPase"/>
    <property type="match status" value="1"/>
</dbReference>
<dbReference type="CDD" id="cd06225">
    <property type="entry name" value="HAMP"/>
    <property type="match status" value="1"/>
</dbReference>
<evidence type="ECO:0000256" key="2">
    <source>
        <dbReference type="ARBA" id="ARBA00004651"/>
    </source>
</evidence>
<keyword evidence="5" id="KW-0597">Phosphoprotein</keyword>
<dbReference type="PANTHER" id="PTHR45528">
    <property type="entry name" value="SENSOR HISTIDINE KINASE CPXA"/>
    <property type="match status" value="1"/>
</dbReference>
<evidence type="ECO:0000256" key="15">
    <source>
        <dbReference type="ARBA" id="ARBA00037219"/>
    </source>
</evidence>
<dbReference type="SUPFAM" id="SSF55874">
    <property type="entry name" value="ATPase domain of HSP90 chaperone/DNA topoisomerase II/histidine kinase"/>
    <property type="match status" value="1"/>
</dbReference>
<evidence type="ECO:0000256" key="3">
    <source>
        <dbReference type="ARBA" id="ARBA00012438"/>
    </source>
</evidence>
<dbReference type="Proteomes" id="UP001275315">
    <property type="component" value="Unassembled WGS sequence"/>
</dbReference>
<evidence type="ECO:0000259" key="19">
    <source>
        <dbReference type="PROSITE" id="PS50885"/>
    </source>
</evidence>
<keyword evidence="4" id="KW-1003">Cell membrane</keyword>
<evidence type="ECO:0000259" key="18">
    <source>
        <dbReference type="PROSITE" id="PS50109"/>
    </source>
</evidence>
<evidence type="ECO:0000256" key="11">
    <source>
        <dbReference type="ARBA" id="ARBA00022989"/>
    </source>
</evidence>
<dbReference type="InterPro" id="IPR050398">
    <property type="entry name" value="HssS/ArlS-like"/>
</dbReference>
<feature type="transmembrane region" description="Helical" evidence="17">
    <location>
        <begin position="6"/>
        <end position="26"/>
    </location>
</feature>